<dbReference type="OMA" id="AVWEDDM"/>
<feature type="domain" description="FAM20 C-terminal" evidence="9">
    <location>
        <begin position="104"/>
        <end position="304"/>
    </location>
</feature>
<dbReference type="EMBL" id="KB096945">
    <property type="protein sequence ID" value="ESO00460.1"/>
    <property type="molecule type" value="Genomic_DNA"/>
</dbReference>
<feature type="binding site" evidence="7">
    <location>
        <position position="24"/>
    </location>
    <ligand>
        <name>ATP</name>
        <dbReference type="ChEBI" id="CHEBI:30616"/>
    </ligand>
</feature>
<proteinExistence type="inferred from homology"/>
<comment type="cofactor">
    <cofactor evidence="8">
        <name>Mn(2+)</name>
        <dbReference type="ChEBI" id="CHEBI:29035"/>
    </cofactor>
</comment>
<accession>T1G506</accession>
<evidence type="ECO:0000313" key="11">
    <source>
        <dbReference type="EnsemblMetazoa" id="HelroP83126"/>
    </source>
</evidence>
<evidence type="ECO:0000256" key="3">
    <source>
        <dbReference type="ARBA" id="ARBA00023034"/>
    </source>
</evidence>
<dbReference type="FunCoup" id="T1G506">
    <property type="interactions" value="1113"/>
</dbReference>
<protein>
    <recommendedName>
        <fullName evidence="9">FAM20 C-terminal domain-containing protein</fullName>
    </recommendedName>
</protein>
<reference evidence="12" key="1">
    <citation type="submission" date="2012-12" db="EMBL/GenBank/DDBJ databases">
        <authorList>
            <person name="Hellsten U."/>
            <person name="Grimwood J."/>
            <person name="Chapman J.A."/>
            <person name="Shapiro H."/>
            <person name="Aerts A."/>
            <person name="Otillar R.P."/>
            <person name="Terry A.Y."/>
            <person name="Boore J.L."/>
            <person name="Simakov O."/>
            <person name="Marletaz F."/>
            <person name="Cho S.-J."/>
            <person name="Edsinger-Gonzales E."/>
            <person name="Havlak P."/>
            <person name="Kuo D.-H."/>
            <person name="Larsson T."/>
            <person name="Lv J."/>
            <person name="Arendt D."/>
            <person name="Savage R."/>
            <person name="Osoegawa K."/>
            <person name="de Jong P."/>
            <person name="Lindberg D.R."/>
            <person name="Seaver E.C."/>
            <person name="Weisblat D.A."/>
            <person name="Putnam N.H."/>
            <person name="Grigoriev I.V."/>
            <person name="Rokhsar D.S."/>
        </authorList>
    </citation>
    <scope>NUCLEOTIDE SEQUENCE</scope>
</reference>
<dbReference type="Pfam" id="PF06702">
    <property type="entry name" value="Fam20C"/>
    <property type="match status" value="1"/>
</dbReference>
<evidence type="ECO:0000256" key="2">
    <source>
        <dbReference type="ARBA" id="ARBA00006557"/>
    </source>
</evidence>
<keyword evidence="3" id="KW-0333">Golgi apparatus</keyword>
<comment type="similarity">
    <text evidence="2">Belongs to the FAM20 family.</text>
</comment>
<keyword evidence="8" id="KW-0479">Metal-binding</keyword>
<dbReference type="eggNOG" id="KOG3829">
    <property type="taxonomic scope" value="Eukaryota"/>
</dbReference>
<dbReference type="CTD" id="20216154"/>
<keyword evidence="7" id="KW-0067">ATP-binding</keyword>
<feature type="binding site" evidence="8">
    <location>
        <position position="229"/>
    </location>
    <ligand>
        <name>Mn(2+)</name>
        <dbReference type="ChEBI" id="CHEBI:29035"/>
    </ligand>
</feature>
<evidence type="ECO:0000313" key="12">
    <source>
        <dbReference type="Proteomes" id="UP000015101"/>
    </source>
</evidence>
<dbReference type="KEGG" id="hro:HELRODRAFT_83126"/>
<organism evidence="11 12">
    <name type="scientific">Helobdella robusta</name>
    <name type="common">Californian leech</name>
    <dbReference type="NCBI Taxonomy" id="6412"/>
    <lineage>
        <taxon>Eukaryota</taxon>
        <taxon>Metazoa</taxon>
        <taxon>Spiralia</taxon>
        <taxon>Lophotrochozoa</taxon>
        <taxon>Annelida</taxon>
        <taxon>Clitellata</taxon>
        <taxon>Hirudinea</taxon>
        <taxon>Rhynchobdellida</taxon>
        <taxon>Glossiphoniidae</taxon>
        <taxon>Helobdella</taxon>
    </lineage>
</organism>
<evidence type="ECO:0000256" key="7">
    <source>
        <dbReference type="PIRSR" id="PIRSR624869-2"/>
    </source>
</evidence>
<dbReference type="InterPro" id="IPR024869">
    <property type="entry name" value="FAM20"/>
</dbReference>
<keyword evidence="5" id="KW-0325">Glycoprotein</keyword>
<feature type="binding site" evidence="8">
    <location>
        <position position="58"/>
    </location>
    <ligand>
        <name>Mn(2+)</name>
        <dbReference type="ChEBI" id="CHEBI:29035"/>
    </ligand>
</feature>
<keyword evidence="7" id="KW-0547">Nucleotide-binding</keyword>
<dbReference type="InterPro" id="IPR009581">
    <property type="entry name" value="FAM20_C"/>
</dbReference>
<keyword evidence="4" id="KW-1015">Disulfide bond</keyword>
<dbReference type="STRING" id="6412.T1G506"/>
<feature type="binding site" evidence="7">
    <location>
        <position position="215"/>
    </location>
    <ligand>
        <name>ATP</name>
        <dbReference type="ChEBI" id="CHEBI:30616"/>
    </ligand>
</feature>
<dbReference type="GeneID" id="20216154"/>
<dbReference type="HOGENOM" id="CLU_028926_1_0_1"/>
<evidence type="ECO:0000256" key="4">
    <source>
        <dbReference type="ARBA" id="ARBA00023157"/>
    </source>
</evidence>
<dbReference type="GO" id="GO:0005794">
    <property type="term" value="C:Golgi apparatus"/>
    <property type="evidence" value="ECO:0007669"/>
    <property type="project" value="UniProtKB-SubCell"/>
</dbReference>
<dbReference type="Proteomes" id="UP000015101">
    <property type="component" value="Unassembled WGS sequence"/>
</dbReference>
<evidence type="ECO:0000256" key="1">
    <source>
        <dbReference type="ARBA" id="ARBA00004555"/>
    </source>
</evidence>
<evidence type="ECO:0000259" key="9">
    <source>
        <dbReference type="Pfam" id="PF06702"/>
    </source>
</evidence>
<dbReference type="GO" id="GO:0046872">
    <property type="term" value="F:metal ion binding"/>
    <property type="evidence" value="ECO:0007669"/>
    <property type="project" value="UniProtKB-KW"/>
</dbReference>
<dbReference type="GO" id="GO:0005524">
    <property type="term" value="F:ATP binding"/>
    <property type="evidence" value="ECO:0007669"/>
    <property type="project" value="UniProtKB-KW"/>
</dbReference>
<gene>
    <name evidence="11" type="primary">20216154</name>
    <name evidence="10" type="ORF">HELRODRAFT_83126</name>
</gene>
<dbReference type="PANTHER" id="PTHR12450:SF14">
    <property type="entry name" value="GLYCOSAMINOGLYCAN XYLOSYLKINASE"/>
    <property type="match status" value="1"/>
</dbReference>
<dbReference type="EMBL" id="AMQM01005467">
    <property type="status" value="NOT_ANNOTATED_CDS"/>
    <property type="molecule type" value="Genomic_DNA"/>
</dbReference>
<dbReference type="InParanoid" id="T1G506"/>
<sequence length="314" mass="36034">LGYILHELTKSSITRADVLKKGTQLKLLIKLNNLTAVFKPMRYSRNYSVNGLPYEGYDRHNGEIASYHISRILNMKRAPPVVGRLIDLRLEIIPVATRRLKKTFFVKNGTNTCFLGECLYCKTKSDAACGIGNFMEGAMVLWLPGNYTLEKFRHPWSRTYNINKKAKWEAQNNEVNYCNIIKDVPRYKTGPLLLDIIDTCLFDYIIGNADRHHYERFYGDNNSMLILLDNAKSFGNPNFDEESILAPLLQCKIIRKTTAERLAILKQGTLTRILKAVLASDPLAPILTNHHLVAVNRRLDNILFYLSVDEYKYV</sequence>
<dbReference type="EnsemblMetazoa" id="HelroT83126">
    <property type="protein sequence ID" value="HelroP83126"/>
    <property type="gene ID" value="HelroG83126"/>
</dbReference>
<dbReference type="PANTHER" id="PTHR12450">
    <property type="entry name" value="DENTIN MATRIX PROTEIN 4 PROTEIN FAM20"/>
    <property type="match status" value="1"/>
</dbReference>
<dbReference type="RefSeq" id="XP_009021510.1">
    <property type="nucleotide sequence ID" value="XM_009023262.1"/>
</dbReference>
<evidence type="ECO:0000256" key="6">
    <source>
        <dbReference type="PIRSR" id="PIRSR624869-1"/>
    </source>
</evidence>
<dbReference type="GO" id="GO:0016773">
    <property type="term" value="F:phosphotransferase activity, alcohol group as acceptor"/>
    <property type="evidence" value="ECO:0000318"/>
    <property type="project" value="GO_Central"/>
</dbReference>
<comment type="subcellular location">
    <subcellularLocation>
        <location evidence="1">Golgi apparatus</location>
    </subcellularLocation>
</comment>
<feature type="binding site" evidence="7">
    <location>
        <position position="39"/>
    </location>
    <ligand>
        <name>ATP</name>
        <dbReference type="ChEBI" id="CHEBI:30616"/>
    </ligand>
</feature>
<dbReference type="OrthoDB" id="8583677at2759"/>
<reference evidence="10 12" key="2">
    <citation type="journal article" date="2013" name="Nature">
        <title>Insights into bilaterian evolution from three spiralian genomes.</title>
        <authorList>
            <person name="Simakov O."/>
            <person name="Marletaz F."/>
            <person name="Cho S.J."/>
            <person name="Edsinger-Gonzales E."/>
            <person name="Havlak P."/>
            <person name="Hellsten U."/>
            <person name="Kuo D.H."/>
            <person name="Larsson T."/>
            <person name="Lv J."/>
            <person name="Arendt D."/>
            <person name="Savage R."/>
            <person name="Osoegawa K."/>
            <person name="de Jong P."/>
            <person name="Grimwood J."/>
            <person name="Chapman J.A."/>
            <person name="Shapiro H."/>
            <person name="Aerts A."/>
            <person name="Otillar R.P."/>
            <person name="Terry A.Y."/>
            <person name="Boore J.L."/>
            <person name="Grigoriev I.V."/>
            <person name="Lindberg D.R."/>
            <person name="Seaver E.C."/>
            <person name="Weisblat D.A."/>
            <person name="Putnam N.H."/>
            <person name="Rokhsar D.S."/>
        </authorList>
    </citation>
    <scope>NUCLEOTIDE SEQUENCE</scope>
</reference>
<reference evidence="11" key="3">
    <citation type="submission" date="2015-06" db="UniProtKB">
        <authorList>
            <consortium name="EnsemblMetazoa"/>
        </authorList>
    </citation>
    <scope>IDENTIFICATION</scope>
</reference>
<keyword evidence="12" id="KW-1185">Reference proteome</keyword>
<dbReference type="AlphaFoldDB" id="T1G506"/>
<keyword evidence="8" id="KW-0464">Manganese</keyword>
<dbReference type="GO" id="GO:0030166">
    <property type="term" value="P:proteoglycan biosynthetic process"/>
    <property type="evidence" value="ECO:0000318"/>
    <property type="project" value="GO_Central"/>
</dbReference>
<evidence type="ECO:0000256" key="5">
    <source>
        <dbReference type="ARBA" id="ARBA00023180"/>
    </source>
</evidence>
<evidence type="ECO:0000313" key="10">
    <source>
        <dbReference type="EMBL" id="ESO00460.1"/>
    </source>
</evidence>
<name>T1G506_HELRO</name>
<evidence type="ECO:0000256" key="8">
    <source>
        <dbReference type="PIRSR" id="PIRSR624869-3"/>
    </source>
</evidence>
<feature type="active site" evidence="6">
    <location>
        <position position="210"/>
    </location>
</feature>
<feature type="binding site" evidence="7">
    <location>
        <position position="229"/>
    </location>
    <ligand>
        <name>ATP</name>
        <dbReference type="ChEBI" id="CHEBI:30616"/>
    </ligand>
</feature>